<proteinExistence type="predicted"/>
<dbReference type="InterPro" id="IPR018979">
    <property type="entry name" value="FERM_N"/>
</dbReference>
<sequence>MLPRGLDCARAGVVSAGPDVLGTSQRLCHMCVFAGMSPVSVTLASALLVRGEALSEEEIWSLLSLAAERLLEDVREDSSDYVVCPWSALLSAAGSLSFQDHISHIEAAPFKAPELLQGQSDDEQPDASQMHVYSLGMTLYWSAGFRVPQNQPLRLREPLHSILLTMCEDQPRRRLPLLSVLEACRVHQEEVAVYPASASLHVRQLAGLVLGTISEVERRVVEGSSSMPQDRSCLLRNRLHQASCENPAMWALERLHPCRVSERSTETQSSLEPGLSTSVHSSHSLSVSSALPMEAPQELQDGQRLSSSTPPSVAAETLLPAAPSQRAFLRRRGKVSRPEFVLLAGEAPVTLYLPGSIVTKKGKSYLALRDLCVVLLSGQRLEVKCDIMSTVGAVFSAVTSFVNLGELTYFGLAHMKGKEFFFLDHETRLCKIAPEGWSEQPQKKTSSNTFTLFLRIKFFVNCCAQLQHSQTRHQFYLQLRKDILEEKLCCNDETLQQLAVLALQAEFGNYPEEQTESKAYFRAEDYVPARLIERKTALRVHAEVSEMHRLSPVLWREDAELEFLRVTRQLPEYGVLVHQVLPEKTRGEGEMALGICAKGVIVYEVKNNSRIATLRFQWREIRKISTC</sequence>
<evidence type="ECO:0000313" key="4">
    <source>
        <dbReference type="Proteomes" id="UP000245340"/>
    </source>
</evidence>
<dbReference type="InterPro" id="IPR035963">
    <property type="entry name" value="FERM_2"/>
</dbReference>
<keyword evidence="1" id="KW-0677">Repeat</keyword>
<dbReference type="InterPro" id="IPR018980">
    <property type="entry name" value="FERM_PH-like_C"/>
</dbReference>
<dbReference type="PANTHER" id="PTHR46900:SF4">
    <property type="entry name" value="FERM AND PDZ DOMAIN CONTAINING 2"/>
    <property type="match status" value="1"/>
</dbReference>
<dbReference type="Gene3D" id="1.20.80.10">
    <property type="match status" value="1"/>
</dbReference>
<name>A0A2U3X526_ODORO</name>
<dbReference type="InterPro" id="IPR052074">
    <property type="entry name" value="NonRcpt_TyrProt_Phosphatase"/>
</dbReference>
<organism evidence="4 5">
    <name type="scientific">Odobenus rosmarus divergens</name>
    <name type="common">Pacific walrus</name>
    <dbReference type="NCBI Taxonomy" id="9708"/>
    <lineage>
        <taxon>Eukaryota</taxon>
        <taxon>Metazoa</taxon>
        <taxon>Chordata</taxon>
        <taxon>Craniata</taxon>
        <taxon>Vertebrata</taxon>
        <taxon>Euteleostomi</taxon>
        <taxon>Mammalia</taxon>
        <taxon>Eutheria</taxon>
        <taxon>Laurasiatheria</taxon>
        <taxon>Carnivora</taxon>
        <taxon>Caniformia</taxon>
        <taxon>Pinnipedia</taxon>
        <taxon>Odobenidae</taxon>
        <taxon>Odobenus</taxon>
    </lineage>
</organism>
<dbReference type="InterPro" id="IPR011019">
    <property type="entry name" value="KIND_dom"/>
</dbReference>
<dbReference type="PANTHER" id="PTHR46900">
    <property type="entry name" value="TYROSINE-PROTEIN PHOSPHATASE NON-RECEPTOR TYPE 13"/>
    <property type="match status" value="1"/>
</dbReference>
<evidence type="ECO:0000313" key="5">
    <source>
        <dbReference type="RefSeq" id="XP_004417460.1"/>
    </source>
</evidence>
<dbReference type="RefSeq" id="XP_004417460.1">
    <property type="nucleotide sequence ID" value="XM_004417403.1"/>
</dbReference>
<feature type="non-terminal residue" evidence="5">
    <location>
        <position position="627"/>
    </location>
</feature>
<dbReference type="SMART" id="SM00295">
    <property type="entry name" value="B41"/>
    <property type="match status" value="1"/>
</dbReference>
<dbReference type="InterPro" id="IPR019749">
    <property type="entry name" value="Band_41_domain"/>
</dbReference>
<accession>A0A2U3X526</accession>
<dbReference type="CDD" id="cd14473">
    <property type="entry name" value="FERM_B-lobe"/>
    <property type="match status" value="1"/>
</dbReference>
<dbReference type="SUPFAM" id="SSF54236">
    <property type="entry name" value="Ubiquitin-like"/>
    <property type="match status" value="1"/>
</dbReference>
<dbReference type="KEGG" id="oro:101369721"/>
<dbReference type="Proteomes" id="UP000245340">
    <property type="component" value="Unplaced"/>
</dbReference>
<reference evidence="5" key="1">
    <citation type="submission" date="2025-08" db="UniProtKB">
        <authorList>
            <consortium name="RefSeq"/>
        </authorList>
    </citation>
    <scope>IDENTIFICATION</scope>
</reference>
<dbReference type="AlphaFoldDB" id="A0A2U3X526"/>
<dbReference type="PRINTS" id="PR00935">
    <property type="entry name" value="BAND41"/>
</dbReference>
<dbReference type="PROSITE" id="PS51377">
    <property type="entry name" value="KIND"/>
    <property type="match status" value="1"/>
</dbReference>
<protein>
    <submittedName>
        <fullName evidence="5">FERM and PDZ domain-containing protein 2-like</fullName>
    </submittedName>
</protein>
<feature type="domain" description="KIND" evidence="3">
    <location>
        <begin position="41"/>
        <end position="223"/>
    </location>
</feature>
<dbReference type="Gene3D" id="2.30.29.30">
    <property type="entry name" value="Pleckstrin-homology domain (PH domain)/Phosphotyrosine-binding domain (PTB)"/>
    <property type="match status" value="1"/>
</dbReference>
<evidence type="ECO:0000259" key="3">
    <source>
        <dbReference type="PROSITE" id="PS51377"/>
    </source>
</evidence>
<dbReference type="PROSITE" id="PS50057">
    <property type="entry name" value="FERM_3"/>
    <property type="match status" value="1"/>
</dbReference>
<evidence type="ECO:0000256" key="1">
    <source>
        <dbReference type="ARBA" id="ARBA00022737"/>
    </source>
</evidence>
<dbReference type="InterPro" id="IPR029071">
    <property type="entry name" value="Ubiquitin-like_domsf"/>
</dbReference>
<feature type="domain" description="FERM" evidence="2">
    <location>
        <begin position="369"/>
        <end position="627"/>
    </location>
</feature>
<dbReference type="InterPro" id="IPR014352">
    <property type="entry name" value="FERM/acyl-CoA-bd_prot_sf"/>
</dbReference>
<dbReference type="InterPro" id="IPR019748">
    <property type="entry name" value="FERM_central"/>
</dbReference>
<dbReference type="InterPro" id="IPR000299">
    <property type="entry name" value="FERM_domain"/>
</dbReference>
<keyword evidence="4" id="KW-1185">Reference proteome</keyword>
<evidence type="ECO:0000259" key="2">
    <source>
        <dbReference type="PROSITE" id="PS50057"/>
    </source>
</evidence>
<gene>
    <name evidence="5" type="primary">FRMPD2</name>
</gene>
<dbReference type="SUPFAM" id="SSF47031">
    <property type="entry name" value="Second domain of FERM"/>
    <property type="match status" value="1"/>
</dbReference>
<dbReference type="STRING" id="9708.A0A2U3X526"/>
<dbReference type="Pfam" id="PF00373">
    <property type="entry name" value="FERM_M"/>
    <property type="match status" value="1"/>
</dbReference>
<dbReference type="Pfam" id="PF09379">
    <property type="entry name" value="FERM_N"/>
    <property type="match status" value="1"/>
</dbReference>
<dbReference type="SMART" id="SM00750">
    <property type="entry name" value="KIND"/>
    <property type="match status" value="1"/>
</dbReference>
<dbReference type="Gene3D" id="1.10.510.10">
    <property type="entry name" value="Transferase(Phosphotransferase) domain 1"/>
    <property type="match status" value="1"/>
</dbReference>
<dbReference type="InParanoid" id="A0A2U3X526"/>
<dbReference type="InterPro" id="IPR011993">
    <property type="entry name" value="PH-like_dom_sf"/>
</dbReference>
<dbReference type="Gene3D" id="3.10.20.90">
    <property type="entry name" value="Phosphatidylinositol 3-kinase Catalytic Subunit, Chain A, domain 1"/>
    <property type="match status" value="1"/>
</dbReference>
<dbReference type="SUPFAM" id="SSF50729">
    <property type="entry name" value="PH domain-like"/>
    <property type="match status" value="1"/>
</dbReference>
<dbReference type="Pfam" id="PF09380">
    <property type="entry name" value="FERM_C"/>
    <property type="match status" value="1"/>
</dbReference>